<dbReference type="InterPro" id="IPR014729">
    <property type="entry name" value="Rossmann-like_a/b/a_fold"/>
</dbReference>
<feature type="domain" description="CN hydrolase" evidence="1">
    <location>
        <begin position="1"/>
        <end position="239"/>
    </location>
</feature>
<sequence>MKIAIAQMNATMGAFEDTVERILAHDRAFVRQGADLAVYPACVLTGYDPQTLLNAEGFQADVAAALDSLADGCSVPSLVPFVFEFAGAPVPEVAYIHEGRIVPLRMASYLANVNARGSMPVEEPAVQFQLGDTDFGVAFDFAGLDVYSQGVENADVIVYLPFEGYNTDDEATSMASSVGDGFYLQDATRANSWLVAVNSVGAQDEMAYAGGSFILAPWGELACVLPAFEEAAAVTEVEPLAEGPLEDPVAPPSYHRMRSLWSALTVTLRDFVDKQGWDGVWLPMTGDLLSCALAALSVDALGPTRVHGLIVPAMGGDAVADARRLASNLRIGCEEVPAETLSAVGELLGDASPSLWCRFARAVAPRIFPDERLLPLTSVDKTALALGQDPDDYHGALFAPFSDVYRTDLTALVSDRNLKSPVVPRTVQARLEVPVGIVALPRLRSKARSLSDIDSLLLRVIERGESLTDLVRAGTPPDEARAVLSRVIASELGRRTCPVGPVLSDRSLVEHRMPLSCHWDDRVRTDEELDGVFSDDGEPTDDVAELIGRFQAIAGVEASVPDPAEAAMPTDIRGYLRDFALGGGLSTDGDDIWGSGLFSKN</sequence>
<dbReference type="AlphaFoldDB" id="A0AAV5B389"/>
<name>A0AAV5B389_9ACTN</name>
<keyword evidence="3" id="KW-1185">Reference proteome</keyword>
<dbReference type="InterPro" id="IPR003010">
    <property type="entry name" value="C-N_Hydrolase"/>
</dbReference>
<accession>A0AAV5B389</accession>
<protein>
    <submittedName>
        <fullName evidence="2">NAD+ synthase</fullName>
    </submittedName>
</protein>
<dbReference type="InterPro" id="IPR036526">
    <property type="entry name" value="C-N_Hydrolase_sf"/>
</dbReference>
<dbReference type="EMBL" id="BQKC01000001">
    <property type="protein sequence ID" value="GJM55737.1"/>
    <property type="molecule type" value="Genomic_DNA"/>
</dbReference>
<organism evidence="2 3">
    <name type="scientific">Granulimonas faecalis</name>
    <dbReference type="NCBI Taxonomy" id="2894155"/>
    <lineage>
        <taxon>Bacteria</taxon>
        <taxon>Bacillati</taxon>
        <taxon>Actinomycetota</taxon>
        <taxon>Coriobacteriia</taxon>
        <taxon>Coriobacteriales</taxon>
        <taxon>Kribbibacteriaceae</taxon>
        <taxon>Granulimonas</taxon>
    </lineage>
</organism>
<dbReference type="GO" id="GO:0006163">
    <property type="term" value="P:purine nucleotide metabolic process"/>
    <property type="evidence" value="ECO:0007669"/>
    <property type="project" value="UniProtKB-ARBA"/>
</dbReference>
<dbReference type="PROSITE" id="PS50263">
    <property type="entry name" value="CN_HYDROLASE"/>
    <property type="match status" value="1"/>
</dbReference>
<dbReference type="SUPFAM" id="SSF56317">
    <property type="entry name" value="Carbon-nitrogen hydrolase"/>
    <property type="match status" value="1"/>
</dbReference>
<evidence type="ECO:0000259" key="1">
    <source>
        <dbReference type="PROSITE" id="PS50263"/>
    </source>
</evidence>
<gene>
    <name evidence="2" type="primary">nadE</name>
    <name evidence="2" type="ORF">ATOP_13920</name>
</gene>
<dbReference type="Proteomes" id="UP001055025">
    <property type="component" value="Unassembled WGS sequence"/>
</dbReference>
<dbReference type="Gene3D" id="3.40.50.620">
    <property type="entry name" value="HUPs"/>
    <property type="match status" value="1"/>
</dbReference>
<evidence type="ECO:0000313" key="2">
    <source>
        <dbReference type="EMBL" id="GJM55737.1"/>
    </source>
</evidence>
<reference evidence="2" key="1">
    <citation type="journal article" date="2022" name="Int. J. Syst. Evol. Microbiol.">
        <title>Granulimonas faecalis gen. nov., sp. nov., and Leptogranulimonas caecicola gen. nov., sp. nov., novel lactate-producing Atopobiaceae bacteria isolated from mouse intestines, and an emended description of the family Atopobiaceae.</title>
        <authorList>
            <person name="Morinaga K."/>
            <person name="Kusada H."/>
            <person name="Sakamoto S."/>
            <person name="Murakami T."/>
            <person name="Toyoda A."/>
            <person name="Mori H."/>
            <person name="Meng X.Y."/>
            <person name="Takashino M."/>
            <person name="Murotomi K."/>
            <person name="Tamaki H."/>
        </authorList>
    </citation>
    <scope>NUCLEOTIDE SEQUENCE</scope>
    <source>
        <strain evidence="2">OPF53</strain>
    </source>
</reference>
<proteinExistence type="predicted"/>
<dbReference type="RefSeq" id="WP_265590906.1">
    <property type="nucleotide sequence ID" value="NZ_BQKC01000001.1"/>
</dbReference>
<comment type="caution">
    <text evidence="2">The sequence shown here is derived from an EMBL/GenBank/DDBJ whole genome shotgun (WGS) entry which is preliminary data.</text>
</comment>
<dbReference type="InterPro" id="IPR022310">
    <property type="entry name" value="NAD/GMP_synthase"/>
</dbReference>
<dbReference type="Pfam" id="PF02540">
    <property type="entry name" value="NAD_synthase"/>
    <property type="match status" value="1"/>
</dbReference>
<dbReference type="SUPFAM" id="SSF52402">
    <property type="entry name" value="Adenine nucleotide alpha hydrolases-like"/>
    <property type="match status" value="1"/>
</dbReference>
<dbReference type="Gene3D" id="3.60.110.10">
    <property type="entry name" value="Carbon-nitrogen hydrolase"/>
    <property type="match status" value="1"/>
</dbReference>
<evidence type="ECO:0000313" key="3">
    <source>
        <dbReference type="Proteomes" id="UP001055025"/>
    </source>
</evidence>
<dbReference type="Gene3D" id="1.10.10.1510">
    <property type="match status" value="1"/>
</dbReference>